<sequence length="330" mass="37728">MVVVGGQFKLGRKIGLGSFGAVYRGSNDQGEDFAIKCEPLRTKHPQLLYESKLYKILAGQDGIPSVHWYGVQGDFNVMVMDLLGPSLEELFHACNKKFSLNTVLMLANRMLSLVQTCHDNNFLHRDIKPDNMVMGRGAEANQVHIIDFGFAKKYRDARTHEHIPYREGKCFIGTARYASVRVHDGIEQSRRDDLEAVGYLFVYFMKGKLPWQGLQGKTKQEKYQKIGDRKRSVSVEKLCHHMPPEFLAYLRYCRSLGFEEAPDYDFLRNLFGDLFIREQFLDDLQFDWSGFRDTRAVAPACESDNGESGQACGSLLPRQEVARPHCNEVR</sequence>
<dbReference type="SMART" id="SM00220">
    <property type="entry name" value="S_TKc"/>
    <property type="match status" value="1"/>
</dbReference>
<feature type="domain" description="Protein kinase" evidence="7">
    <location>
        <begin position="8"/>
        <end position="276"/>
    </location>
</feature>
<keyword evidence="3 5" id="KW-0067">ATP-binding</keyword>
<evidence type="ECO:0000259" key="7">
    <source>
        <dbReference type="PROSITE" id="PS50011"/>
    </source>
</evidence>
<dbReference type="Gene3D" id="1.10.510.10">
    <property type="entry name" value="Transferase(Phosphotransferase) domain 1"/>
    <property type="match status" value="1"/>
</dbReference>
<organism evidence="8">
    <name type="scientific">Noctiluca scintillans</name>
    <name type="common">Sea sparkle</name>
    <name type="synonym">Red tide dinoflagellate</name>
    <dbReference type="NCBI Taxonomy" id="2966"/>
    <lineage>
        <taxon>Eukaryota</taxon>
        <taxon>Sar</taxon>
        <taxon>Alveolata</taxon>
        <taxon>Dinophyceae</taxon>
        <taxon>Noctilucales</taxon>
        <taxon>Noctilucaceae</taxon>
        <taxon>Noctiluca</taxon>
    </lineage>
</organism>
<comment type="similarity">
    <text evidence="6">Belongs to the protein kinase superfamily.</text>
</comment>
<feature type="binding site" evidence="5">
    <location>
        <position position="36"/>
    </location>
    <ligand>
        <name>ATP</name>
        <dbReference type="ChEBI" id="CHEBI:30616"/>
    </ligand>
</feature>
<reference evidence="8" key="1">
    <citation type="submission" date="2021-01" db="EMBL/GenBank/DDBJ databases">
        <authorList>
            <person name="Corre E."/>
            <person name="Pelletier E."/>
            <person name="Niang G."/>
            <person name="Scheremetjew M."/>
            <person name="Finn R."/>
            <person name="Kale V."/>
            <person name="Holt S."/>
            <person name="Cochrane G."/>
            <person name="Meng A."/>
            <person name="Brown T."/>
            <person name="Cohen L."/>
        </authorList>
    </citation>
    <scope>NUCLEOTIDE SEQUENCE</scope>
</reference>
<accession>A0A7S0ZMQ2</accession>
<dbReference type="FunFam" id="1.10.510.10:FF:000596">
    <property type="entry name" value="CK1 family protein kinase"/>
    <property type="match status" value="1"/>
</dbReference>
<evidence type="ECO:0000256" key="3">
    <source>
        <dbReference type="ARBA" id="ARBA00022840"/>
    </source>
</evidence>
<evidence type="ECO:0000256" key="5">
    <source>
        <dbReference type="PROSITE-ProRule" id="PRU10141"/>
    </source>
</evidence>
<dbReference type="SUPFAM" id="SSF56112">
    <property type="entry name" value="Protein kinase-like (PK-like)"/>
    <property type="match status" value="1"/>
</dbReference>
<evidence type="ECO:0000256" key="4">
    <source>
        <dbReference type="ARBA" id="ARBA00023860"/>
    </source>
</evidence>
<dbReference type="GO" id="GO:0004674">
    <property type="term" value="F:protein serine/threonine kinase activity"/>
    <property type="evidence" value="ECO:0007669"/>
    <property type="project" value="UniProtKB-KW"/>
</dbReference>
<evidence type="ECO:0000256" key="1">
    <source>
        <dbReference type="ARBA" id="ARBA00012513"/>
    </source>
</evidence>
<proteinExistence type="inferred from homology"/>
<dbReference type="InterPro" id="IPR008271">
    <property type="entry name" value="Ser/Thr_kinase_AS"/>
</dbReference>
<dbReference type="EMBL" id="HBFQ01001427">
    <property type="protein sequence ID" value="CAD8826616.1"/>
    <property type="molecule type" value="Transcribed_RNA"/>
</dbReference>
<evidence type="ECO:0000256" key="2">
    <source>
        <dbReference type="ARBA" id="ARBA00022741"/>
    </source>
</evidence>
<keyword evidence="6" id="KW-0723">Serine/threonine-protein kinase</keyword>
<dbReference type="PROSITE" id="PS50011">
    <property type="entry name" value="PROTEIN_KINASE_DOM"/>
    <property type="match status" value="1"/>
</dbReference>
<dbReference type="PROSITE" id="PS00107">
    <property type="entry name" value="PROTEIN_KINASE_ATP"/>
    <property type="match status" value="1"/>
</dbReference>
<evidence type="ECO:0000313" key="8">
    <source>
        <dbReference type="EMBL" id="CAD8826616.1"/>
    </source>
</evidence>
<dbReference type="InterPro" id="IPR050235">
    <property type="entry name" value="CK1_Ser-Thr_kinase"/>
</dbReference>
<dbReference type="InterPro" id="IPR000719">
    <property type="entry name" value="Prot_kinase_dom"/>
</dbReference>
<dbReference type="EC" id="2.7.11.1" evidence="1"/>
<name>A0A7S0ZMQ2_NOCSC</name>
<dbReference type="AlphaFoldDB" id="A0A7S0ZMQ2"/>
<keyword evidence="2 5" id="KW-0547">Nucleotide-binding</keyword>
<evidence type="ECO:0000256" key="6">
    <source>
        <dbReference type="RuleBase" id="RU000304"/>
    </source>
</evidence>
<protein>
    <recommendedName>
        <fullName evidence="4">Casein kinase I</fullName>
        <ecNumber evidence="1">2.7.11.1</ecNumber>
    </recommendedName>
</protein>
<dbReference type="PROSITE" id="PS00108">
    <property type="entry name" value="PROTEIN_KINASE_ST"/>
    <property type="match status" value="1"/>
</dbReference>
<keyword evidence="6" id="KW-0418">Kinase</keyword>
<dbReference type="InterPro" id="IPR011009">
    <property type="entry name" value="Kinase-like_dom_sf"/>
</dbReference>
<dbReference type="Pfam" id="PF00069">
    <property type="entry name" value="Pkinase"/>
    <property type="match status" value="1"/>
</dbReference>
<dbReference type="InterPro" id="IPR017441">
    <property type="entry name" value="Protein_kinase_ATP_BS"/>
</dbReference>
<dbReference type="PANTHER" id="PTHR11909">
    <property type="entry name" value="CASEIN KINASE-RELATED"/>
    <property type="match status" value="1"/>
</dbReference>
<dbReference type="GO" id="GO:0005524">
    <property type="term" value="F:ATP binding"/>
    <property type="evidence" value="ECO:0007669"/>
    <property type="project" value="UniProtKB-UniRule"/>
</dbReference>
<keyword evidence="6" id="KW-0808">Transferase</keyword>
<gene>
    <name evidence="8" type="ORF">NSCI0253_LOCUS962</name>
</gene>